<comment type="caution">
    <text evidence="8">The sequence shown here is derived from an EMBL/GenBank/DDBJ whole genome shotgun (WGS) entry which is preliminary data.</text>
</comment>
<keyword evidence="3 6" id="KW-0812">Transmembrane</keyword>
<dbReference type="EMBL" id="VOBL01000001">
    <property type="protein sequence ID" value="KAA0979627.1"/>
    <property type="molecule type" value="Genomic_DNA"/>
</dbReference>
<keyword evidence="2" id="KW-1003">Cell membrane</keyword>
<evidence type="ECO:0000313" key="9">
    <source>
        <dbReference type="Proteomes" id="UP000323856"/>
    </source>
</evidence>
<evidence type="ECO:0000256" key="1">
    <source>
        <dbReference type="ARBA" id="ARBA00004651"/>
    </source>
</evidence>
<evidence type="ECO:0000256" key="6">
    <source>
        <dbReference type="SAM" id="Phobius"/>
    </source>
</evidence>
<dbReference type="AlphaFoldDB" id="A0A5B0EKT0"/>
<evidence type="ECO:0000256" key="3">
    <source>
        <dbReference type="ARBA" id="ARBA00022692"/>
    </source>
</evidence>
<accession>A0A5B0EKT0</accession>
<dbReference type="PANTHER" id="PTHR35007:SF2">
    <property type="entry name" value="PILUS ASSEMBLE PROTEIN"/>
    <property type="match status" value="1"/>
</dbReference>
<evidence type="ECO:0000259" key="7">
    <source>
        <dbReference type="Pfam" id="PF00482"/>
    </source>
</evidence>
<comment type="subcellular location">
    <subcellularLocation>
        <location evidence="1">Cell membrane</location>
        <topology evidence="1">Multi-pass membrane protein</topology>
    </subcellularLocation>
</comment>
<keyword evidence="5 6" id="KW-0472">Membrane</keyword>
<dbReference type="RefSeq" id="WP_007271810.1">
    <property type="nucleotide sequence ID" value="NZ_JBITUG010000012.1"/>
</dbReference>
<organism evidence="8 9">
    <name type="scientific">Paeniglutamicibacter gangotriensis</name>
    <dbReference type="NCBI Taxonomy" id="254787"/>
    <lineage>
        <taxon>Bacteria</taxon>
        <taxon>Bacillati</taxon>
        <taxon>Actinomycetota</taxon>
        <taxon>Actinomycetes</taxon>
        <taxon>Micrococcales</taxon>
        <taxon>Micrococcaceae</taxon>
        <taxon>Paeniglutamicibacter</taxon>
    </lineage>
</organism>
<evidence type="ECO:0000256" key="2">
    <source>
        <dbReference type="ARBA" id="ARBA00022475"/>
    </source>
</evidence>
<gene>
    <name evidence="8" type="ORF">FQ154_00180</name>
</gene>
<feature type="transmembrane region" description="Helical" evidence="6">
    <location>
        <begin position="243"/>
        <end position="266"/>
    </location>
</feature>
<dbReference type="GO" id="GO:0005886">
    <property type="term" value="C:plasma membrane"/>
    <property type="evidence" value="ECO:0007669"/>
    <property type="project" value="UniProtKB-SubCell"/>
</dbReference>
<evidence type="ECO:0000313" key="8">
    <source>
        <dbReference type="EMBL" id="KAA0979627.1"/>
    </source>
</evidence>
<evidence type="ECO:0000256" key="5">
    <source>
        <dbReference type="ARBA" id="ARBA00023136"/>
    </source>
</evidence>
<keyword evidence="4 6" id="KW-1133">Transmembrane helix</keyword>
<sequence>MSIFLGLTLGFGLLLVFRAFTSVPGHGIKTSNGRIETLLLHAGLDKVTRGGFITASITSAVIVGLVVLILTGAPLIALTFAGFGAGAPWMLVRHQGNKRAANLREQWPDVVDHLRSAIRAGMSLPEALTQLGAQGPEALRPAFSDFGLDYRATARFNDSLEGLAKRLADPVADKIVEALRITREVGGTDLGEMLGTLSSFLRDSARTRGELEARQSWTVSAARLAIGAPWVILLLLAGQPAAVIAYTSFSGMLVLIGGLVVSFICYRTMMRIGRLPEEERVFR</sequence>
<dbReference type="Gene3D" id="1.20.81.30">
    <property type="entry name" value="Type II secretion system (T2SS), domain F"/>
    <property type="match status" value="1"/>
</dbReference>
<dbReference type="OrthoDB" id="3217742at2"/>
<feature type="domain" description="Type II secretion system protein GspF" evidence="7">
    <location>
        <begin position="112"/>
        <end position="236"/>
    </location>
</feature>
<proteinExistence type="predicted"/>
<protein>
    <submittedName>
        <fullName evidence="8">Type II secretion system protein F</fullName>
    </submittedName>
</protein>
<feature type="transmembrane region" description="Helical" evidence="6">
    <location>
        <begin position="51"/>
        <end position="83"/>
    </location>
</feature>
<dbReference type="PANTHER" id="PTHR35007">
    <property type="entry name" value="INTEGRAL MEMBRANE PROTEIN-RELATED"/>
    <property type="match status" value="1"/>
</dbReference>
<dbReference type="Proteomes" id="UP000323856">
    <property type="component" value="Unassembled WGS sequence"/>
</dbReference>
<dbReference type="InterPro" id="IPR042094">
    <property type="entry name" value="T2SS_GspF_sf"/>
</dbReference>
<dbReference type="Pfam" id="PF00482">
    <property type="entry name" value="T2SSF"/>
    <property type="match status" value="1"/>
</dbReference>
<dbReference type="InterPro" id="IPR018076">
    <property type="entry name" value="T2SS_GspF_dom"/>
</dbReference>
<evidence type="ECO:0000256" key="4">
    <source>
        <dbReference type="ARBA" id="ARBA00022989"/>
    </source>
</evidence>
<reference evidence="8 9" key="1">
    <citation type="submission" date="2019-07" db="EMBL/GenBank/DDBJ databases">
        <title>Analysis of the biochemical properties, biological activity and biotechnological potential of siderophores and biosurfactants produced by Antarctic psychrotolerant bacteria.</title>
        <authorList>
            <person name="Styczynski M."/>
            <person name="Krucon T."/>
            <person name="Decewicz P."/>
            <person name="Dziewit L."/>
        </authorList>
    </citation>
    <scope>NUCLEOTIDE SEQUENCE [LARGE SCALE GENOMIC DNA]</scope>
    <source>
        <strain evidence="8 9">ANT_H27</strain>
    </source>
</reference>
<feature type="transmembrane region" description="Helical" evidence="6">
    <location>
        <begin position="216"/>
        <end position="237"/>
    </location>
</feature>
<name>A0A5B0EKT0_9MICC</name>